<name>A0A327NER9_9BACT</name>
<organism evidence="1 2">
    <name type="scientific">Spirosoma telluris</name>
    <dbReference type="NCBI Taxonomy" id="2183553"/>
    <lineage>
        <taxon>Bacteria</taxon>
        <taxon>Pseudomonadati</taxon>
        <taxon>Bacteroidota</taxon>
        <taxon>Cytophagia</taxon>
        <taxon>Cytophagales</taxon>
        <taxon>Cytophagaceae</taxon>
        <taxon>Spirosoma</taxon>
    </lineage>
</organism>
<keyword evidence="2" id="KW-1185">Reference proteome</keyword>
<dbReference type="RefSeq" id="WP_146619067.1">
    <property type="nucleotide sequence ID" value="NZ_QLII01000001.1"/>
</dbReference>
<dbReference type="OrthoDB" id="953811at2"/>
<reference evidence="1 2" key="1">
    <citation type="submission" date="2018-06" db="EMBL/GenBank/DDBJ databases">
        <title>Spirosoma sp. HMF3257 Genome sequencing and assembly.</title>
        <authorList>
            <person name="Kang H."/>
            <person name="Cha I."/>
            <person name="Kim H."/>
            <person name="Kang J."/>
            <person name="Joh K."/>
        </authorList>
    </citation>
    <scope>NUCLEOTIDE SEQUENCE [LARGE SCALE GENOMIC DNA]</scope>
    <source>
        <strain evidence="1 2">HMF3257</strain>
    </source>
</reference>
<gene>
    <name evidence="1" type="ORF">HMF3257_00170</name>
</gene>
<proteinExistence type="predicted"/>
<accession>A0A327NER9</accession>
<evidence type="ECO:0000313" key="2">
    <source>
        <dbReference type="Proteomes" id="UP000249016"/>
    </source>
</evidence>
<comment type="caution">
    <text evidence="1">The sequence shown here is derived from an EMBL/GenBank/DDBJ whole genome shotgun (WGS) entry which is preliminary data.</text>
</comment>
<protein>
    <submittedName>
        <fullName evidence="1">Uncharacterized protein</fullName>
    </submittedName>
</protein>
<evidence type="ECO:0000313" key="1">
    <source>
        <dbReference type="EMBL" id="RAI73223.1"/>
    </source>
</evidence>
<dbReference type="AlphaFoldDB" id="A0A327NER9"/>
<sequence length="118" mass="13286">MPAATIEVTSKSRPGARRFPVREYLTRLKLLPYSSTKIEWSEIQYIKEMSQAADGNYYGVITGQQTFVGYGGNPGDVIYTDVTPKRVRVKLERYQMSYDGTDITKWNLLLGNIGVAAN</sequence>
<dbReference type="Proteomes" id="UP000249016">
    <property type="component" value="Unassembled WGS sequence"/>
</dbReference>
<dbReference type="EMBL" id="QLII01000001">
    <property type="protein sequence ID" value="RAI73223.1"/>
    <property type="molecule type" value="Genomic_DNA"/>
</dbReference>